<dbReference type="Proteomes" id="UP001054945">
    <property type="component" value="Unassembled WGS sequence"/>
</dbReference>
<keyword evidence="1" id="KW-0812">Transmembrane</keyword>
<keyword evidence="1" id="KW-0472">Membrane</keyword>
<protein>
    <submittedName>
        <fullName evidence="2">Uncharacterized protein</fullName>
    </submittedName>
</protein>
<organism evidence="2 3">
    <name type="scientific">Caerostris extrusa</name>
    <name type="common">Bark spider</name>
    <name type="synonym">Caerostris bankana</name>
    <dbReference type="NCBI Taxonomy" id="172846"/>
    <lineage>
        <taxon>Eukaryota</taxon>
        <taxon>Metazoa</taxon>
        <taxon>Ecdysozoa</taxon>
        <taxon>Arthropoda</taxon>
        <taxon>Chelicerata</taxon>
        <taxon>Arachnida</taxon>
        <taxon>Araneae</taxon>
        <taxon>Araneomorphae</taxon>
        <taxon>Entelegynae</taxon>
        <taxon>Araneoidea</taxon>
        <taxon>Araneidae</taxon>
        <taxon>Caerostris</taxon>
    </lineage>
</organism>
<proteinExistence type="predicted"/>
<accession>A0AAV4MC70</accession>
<gene>
    <name evidence="2" type="ORF">CEXT_176381</name>
</gene>
<keyword evidence="3" id="KW-1185">Reference proteome</keyword>
<evidence type="ECO:0000313" key="3">
    <source>
        <dbReference type="Proteomes" id="UP001054945"/>
    </source>
</evidence>
<keyword evidence="1" id="KW-1133">Transmembrane helix</keyword>
<sequence length="90" mass="10440">MKEVCMLSDLYYASRYRRERFQSSRSMGRTHISSNIGKRHPYAGSVLLWAGISLSGCTELYVFLQENLNVLRYRNDILVPALRPCQHADE</sequence>
<evidence type="ECO:0000313" key="2">
    <source>
        <dbReference type="EMBL" id="GIX69666.1"/>
    </source>
</evidence>
<dbReference type="EMBL" id="BPLR01019606">
    <property type="protein sequence ID" value="GIX69666.1"/>
    <property type="molecule type" value="Genomic_DNA"/>
</dbReference>
<evidence type="ECO:0000256" key="1">
    <source>
        <dbReference type="SAM" id="Phobius"/>
    </source>
</evidence>
<dbReference type="AlphaFoldDB" id="A0AAV4MC70"/>
<comment type="caution">
    <text evidence="2">The sequence shown here is derived from an EMBL/GenBank/DDBJ whole genome shotgun (WGS) entry which is preliminary data.</text>
</comment>
<feature type="transmembrane region" description="Helical" evidence="1">
    <location>
        <begin position="42"/>
        <end position="64"/>
    </location>
</feature>
<reference evidence="2 3" key="1">
    <citation type="submission" date="2021-06" db="EMBL/GenBank/DDBJ databases">
        <title>Caerostris extrusa draft genome.</title>
        <authorList>
            <person name="Kono N."/>
            <person name="Arakawa K."/>
        </authorList>
    </citation>
    <scope>NUCLEOTIDE SEQUENCE [LARGE SCALE GENOMIC DNA]</scope>
</reference>
<name>A0AAV4MC70_CAEEX</name>